<proteinExistence type="predicted"/>
<keyword evidence="3" id="KW-0314">Glutamate biosynthesis</keyword>
<dbReference type="InterPro" id="IPR009051">
    <property type="entry name" value="Helical_ferredxn"/>
</dbReference>
<evidence type="ECO:0000256" key="3">
    <source>
        <dbReference type="ARBA" id="ARBA00023164"/>
    </source>
</evidence>
<dbReference type="Pfam" id="PF07992">
    <property type="entry name" value="Pyr_redox_2"/>
    <property type="match status" value="1"/>
</dbReference>
<dbReference type="EC" id="1.4.1.13" evidence="7"/>
<dbReference type="GO" id="GO:0016639">
    <property type="term" value="F:oxidoreductase activity, acting on the CH-NH2 group of donors, NAD or NADP as acceptor"/>
    <property type="evidence" value="ECO:0007669"/>
    <property type="project" value="InterPro"/>
</dbReference>
<dbReference type="InterPro" id="IPR028261">
    <property type="entry name" value="DPD_II"/>
</dbReference>
<dbReference type="GO" id="GO:0006537">
    <property type="term" value="P:glutamate biosynthetic process"/>
    <property type="evidence" value="ECO:0007669"/>
    <property type="project" value="UniProtKB-KW"/>
</dbReference>
<dbReference type="Pfam" id="PF14691">
    <property type="entry name" value="Fer4_20"/>
    <property type="match status" value="1"/>
</dbReference>
<dbReference type="NCBIfam" id="TIGR01317">
    <property type="entry name" value="GOGAT_sm_gam"/>
    <property type="match status" value="1"/>
</dbReference>
<dbReference type="Gene3D" id="3.50.50.60">
    <property type="entry name" value="FAD/NAD(P)-binding domain"/>
    <property type="match status" value="2"/>
</dbReference>
<sequence length="486" mass="53776">MGDPKGFMTIKRKESGYRAKNERIYDYGEVEQTLNEEDRKLQASRCMDCGVPFCHWGCPVGSKIPDWQDSLYRANFKEAYEILHSTNSFPEFTGRVCPALCEKSCVLAIHEEAVTIRENECATVEKAFEAGVIKPTPPRFRTGKKVAVIGSGPAGLSAADLLNRAGHSVTVFEKNDAIGGLLRYGIPDFKLNKGVIDRRVGIFMEEGIEFKTNVNVGVDTTKKELLKNYDALILAIGAEQPRTLEVEGHELDGVHYAIDFLVQQNKVVAGQEIPKDERISAKGKKVLVIGGGDTGSDCVGTSIRQKAQSVIQIEILPKPPVKREDNNPWPYWPNTLRTSSSHKEGCERRWSLATKRIIGEEGKVKQAEVVTVEWDKDENGNWQMNEVPGSTEIIDADLILLSMGFTQPVHVGLLDELGVEYDNRGNVKTNDKKQTSIEKIFAAGDVERGASLVVHAIESGRIAAANVDVFMRSHKKVEDLSLSLAH</sequence>
<dbReference type="SUPFAM" id="SSF46548">
    <property type="entry name" value="alpha-helical ferredoxin"/>
    <property type="match status" value="1"/>
</dbReference>
<evidence type="ECO:0000256" key="1">
    <source>
        <dbReference type="ARBA" id="ARBA00022605"/>
    </source>
</evidence>
<dbReference type="PANTHER" id="PTHR43100:SF1">
    <property type="entry name" value="GLUTAMATE SYNTHASE [NADPH] SMALL CHAIN"/>
    <property type="match status" value="1"/>
</dbReference>
<dbReference type="SUPFAM" id="SSF51971">
    <property type="entry name" value="Nucleotide-binding domain"/>
    <property type="match status" value="2"/>
</dbReference>
<evidence type="ECO:0000256" key="2">
    <source>
        <dbReference type="ARBA" id="ARBA00023002"/>
    </source>
</evidence>
<evidence type="ECO:0000313" key="7">
    <source>
        <dbReference type="EMBL" id="VAW23760.1"/>
    </source>
</evidence>
<accession>A0A3B0U463</accession>
<keyword evidence="1" id="KW-0028">Amino-acid biosynthesis</keyword>
<evidence type="ECO:0000259" key="5">
    <source>
        <dbReference type="Pfam" id="PF07992"/>
    </source>
</evidence>
<dbReference type="EMBL" id="UOEP01000200">
    <property type="protein sequence ID" value="VAW23760.1"/>
    <property type="molecule type" value="Genomic_DNA"/>
</dbReference>
<dbReference type="GO" id="GO:0051536">
    <property type="term" value="F:iron-sulfur cluster binding"/>
    <property type="evidence" value="ECO:0007669"/>
    <property type="project" value="InterPro"/>
</dbReference>
<evidence type="ECO:0000259" key="6">
    <source>
        <dbReference type="Pfam" id="PF14691"/>
    </source>
</evidence>
<feature type="domain" description="FAD/NAD(P)-binding" evidence="5">
    <location>
        <begin position="144"/>
        <end position="460"/>
    </location>
</feature>
<dbReference type="PANTHER" id="PTHR43100">
    <property type="entry name" value="GLUTAMATE SYNTHASE [NADPH] SMALL CHAIN"/>
    <property type="match status" value="1"/>
</dbReference>
<gene>
    <name evidence="7" type="ORF">MNBD_BACTEROID01-516</name>
</gene>
<evidence type="ECO:0000256" key="4">
    <source>
        <dbReference type="ARBA" id="ARBA00029440"/>
    </source>
</evidence>
<dbReference type="InterPro" id="IPR006005">
    <property type="entry name" value="Glut_synth_ssu1"/>
</dbReference>
<dbReference type="Gene3D" id="1.10.1060.10">
    <property type="entry name" value="Alpha-helical ferredoxin"/>
    <property type="match status" value="1"/>
</dbReference>
<dbReference type="AlphaFoldDB" id="A0A3B0U463"/>
<keyword evidence="2 7" id="KW-0560">Oxidoreductase</keyword>
<dbReference type="PRINTS" id="PR00419">
    <property type="entry name" value="ADXRDTASE"/>
</dbReference>
<organism evidence="7">
    <name type="scientific">hydrothermal vent metagenome</name>
    <dbReference type="NCBI Taxonomy" id="652676"/>
    <lineage>
        <taxon>unclassified sequences</taxon>
        <taxon>metagenomes</taxon>
        <taxon>ecological metagenomes</taxon>
    </lineage>
</organism>
<dbReference type="InterPro" id="IPR023753">
    <property type="entry name" value="FAD/NAD-binding_dom"/>
</dbReference>
<dbReference type="GO" id="GO:0004355">
    <property type="term" value="F:glutamate synthase (NADPH) activity"/>
    <property type="evidence" value="ECO:0007669"/>
    <property type="project" value="UniProtKB-EC"/>
</dbReference>
<dbReference type="InterPro" id="IPR051394">
    <property type="entry name" value="Glutamate_Synthase"/>
</dbReference>
<dbReference type="InterPro" id="IPR036188">
    <property type="entry name" value="FAD/NAD-bd_sf"/>
</dbReference>
<protein>
    <submittedName>
        <fullName evidence="7">Glutamate synthase [NADPH] small chain</fullName>
        <ecNumber evidence="7">1.4.1.13</ecNumber>
    </submittedName>
</protein>
<reference evidence="7" key="1">
    <citation type="submission" date="2018-06" db="EMBL/GenBank/DDBJ databases">
        <authorList>
            <person name="Zhirakovskaya E."/>
        </authorList>
    </citation>
    <scope>NUCLEOTIDE SEQUENCE</scope>
</reference>
<feature type="domain" description="Dihydroprymidine dehydrogenase" evidence="6">
    <location>
        <begin position="25"/>
        <end position="128"/>
    </location>
</feature>
<comment type="pathway">
    <text evidence="4">Amino-acid biosynthesis.</text>
</comment>
<name>A0A3B0U463_9ZZZZ</name>